<name>A0AC55CQ37_ECHTE</name>
<evidence type="ECO:0000313" key="2">
    <source>
        <dbReference type="RefSeq" id="XP_045142057.1"/>
    </source>
</evidence>
<reference evidence="2" key="1">
    <citation type="submission" date="2025-08" db="UniProtKB">
        <authorList>
            <consortium name="RefSeq"/>
        </authorList>
    </citation>
    <scope>IDENTIFICATION</scope>
</reference>
<gene>
    <name evidence="2" type="primary">USP42</name>
</gene>
<proteinExistence type="predicted"/>
<keyword evidence="2" id="KW-0378">Hydrolase</keyword>
<evidence type="ECO:0000313" key="1">
    <source>
        <dbReference type="Proteomes" id="UP000694863"/>
    </source>
</evidence>
<keyword evidence="1" id="KW-1185">Reference proteome</keyword>
<accession>A0AC55CQ37</accession>
<organism evidence="1 2">
    <name type="scientific">Echinops telfairi</name>
    <name type="common">Lesser hedgehog tenrec</name>
    <dbReference type="NCBI Taxonomy" id="9371"/>
    <lineage>
        <taxon>Eukaryota</taxon>
        <taxon>Metazoa</taxon>
        <taxon>Chordata</taxon>
        <taxon>Craniata</taxon>
        <taxon>Vertebrata</taxon>
        <taxon>Euteleostomi</taxon>
        <taxon>Mammalia</taxon>
        <taxon>Eutheria</taxon>
        <taxon>Afrotheria</taxon>
        <taxon>Tenrecidae</taxon>
        <taxon>Tenrecinae</taxon>
        <taxon>Echinops</taxon>
    </lineage>
</organism>
<dbReference type="RefSeq" id="XP_045142057.1">
    <property type="nucleotide sequence ID" value="XM_045286122.1"/>
</dbReference>
<dbReference type="Proteomes" id="UP000694863">
    <property type="component" value="Unplaced"/>
</dbReference>
<sequence>MTIVDKASESSDPPTYQSQPGSSEAASPGDMDAGSASWAAVSSLNDVSNHTRSLGPVPGAAVYSNSSVPDKAKPSPQKDQVLGDGIAPPQKVLFPSDKICLKWQQTHRVGAGLQNLGNTCFANAALQCLTYTPPLANYMLSHEHSKTCHAEGFCMMCTMQAHITQALSNPGDVIKPMFVINEMRRIARHFRFGNQEDAHEFLQYTVDAMQKACLNGSNKLDRHTQATTLVCQIFGGYLRSRVKCLNCKGVSDTFDPYLDITLEIKAAQSVNKALEQFVKPEQLDGENSYKCNKCKKMVPASKRFTIHRSSNVLTLSLKRFANFTGGKIAKEVKYPEYLDIRPYMSQPNGEPIIYVLYAVLVHTGFNCHAGHYFCYIKASNGLWYQMNDSIVSTSDIRSVLSQQAYVLFYIRSHDVKNGGELTHSTHSPGQSSPRPVNSQRVVSNKQAAAGFIGPQLPSHVIKNPPHLNGTGPLKEMPSSSLSSPNGNPSVSRAGPVNASTSVQNWPGNRASVVPEHPKKQKITISIHNKLPTRQGQPQPSLHNSSLETPSKPTPSSTVTTSSPAQSTSHASPVSASSKGPAQLSPGEPCPQPVVNGKAKLNASVLVPYGAESSEESDEESKGLSKENGLGPAESARPSARDAEDDAATQHGLPVTLALNGASSADSNPKENGLPFDGAGCLTLPAPLSDNPFPKANGLPTKLMPALLPPLLEDNVLETFKLGHPVRGSTEETSAAGVEKSPTEVPDGDDAEVASSSPLGPTETPEAAPCLGSKSQKLPPINSEPSFQSTKVATPAMPPEPVPSTESPLEDGLHTQPCDPGDVPVDQVKAPQDTSGTSLESSQGPALADTAAEGTPAPSLSLDHEREHKLVVFISREKCRDLEDLASSSGGPPRELPSLRLDPLPEHPSEGAPAPGTGVRGDENQAGQRAAARSPAKEKMGSLRKVDRGHYRNHRDRSSSGEYAREGRSKTEERAPKLQRLSHTHERPRQDRQKAEHCGGSQQYPAHNERHSLGRHGHPPPRLRSGSEQEWGRYHHSESEHCWGRDKSYPEKARWEKCRYYHDRHSLSSAHDGRERKAFRSEREHGRMAAYSSRPCEDYYRGRKGHRLPDKDKDRHPFGSPWAGPPHMLPLYPEKGPLGTEELGCPLPVRFQEHSKSRKRRYGSVELGGSHAERRDRRSLPKEPLEEPKVKKHRKSKKKKKSKDKHRDRDSRHQQDSDFSAAGSDADLHRHKKKKKKKKRHSRKSEDFVRESEPHLPKVPTSETADSVRRAQGSCPLPASLPLEGLGPSREKTRHLRVEGRDDKGRLSECGQGD</sequence>
<protein>
    <submittedName>
        <fullName evidence="2">Ubiquitin carboxyl-terminal hydrolase 42</fullName>
    </submittedName>
</protein>